<keyword evidence="15" id="KW-1185">Reference proteome</keyword>
<dbReference type="NCBIfam" id="TIGR04056">
    <property type="entry name" value="OMP_RagA_SusC"/>
    <property type="match status" value="1"/>
</dbReference>
<keyword evidence="6 11" id="KW-0798">TonB box</keyword>
<comment type="caution">
    <text evidence="14">The sequence shown here is derived from an EMBL/GenBank/DDBJ whole genome shotgun (WGS) entry which is preliminary data.</text>
</comment>
<dbReference type="Gene3D" id="2.170.130.10">
    <property type="entry name" value="TonB-dependent receptor, plug domain"/>
    <property type="match status" value="1"/>
</dbReference>
<dbReference type="InterPro" id="IPR012910">
    <property type="entry name" value="Plug_dom"/>
</dbReference>
<dbReference type="Proteomes" id="UP001500454">
    <property type="component" value="Unassembled WGS sequence"/>
</dbReference>
<comment type="subcellular location">
    <subcellularLocation>
        <location evidence="1 10">Cell outer membrane</location>
        <topology evidence="1 10">Multi-pass membrane protein</topology>
    </subcellularLocation>
</comment>
<evidence type="ECO:0000256" key="10">
    <source>
        <dbReference type="PROSITE-ProRule" id="PRU01360"/>
    </source>
</evidence>
<evidence type="ECO:0000256" key="2">
    <source>
        <dbReference type="ARBA" id="ARBA00022448"/>
    </source>
</evidence>
<organism evidence="14 15">
    <name type="scientific">Hymenobacter koreensis</name>
    <dbReference type="NCBI Taxonomy" id="1084523"/>
    <lineage>
        <taxon>Bacteria</taxon>
        <taxon>Pseudomonadati</taxon>
        <taxon>Bacteroidota</taxon>
        <taxon>Cytophagia</taxon>
        <taxon>Cytophagales</taxon>
        <taxon>Hymenobacteraceae</taxon>
        <taxon>Hymenobacter</taxon>
    </lineage>
</organism>
<keyword evidence="9 10" id="KW-0998">Cell outer membrane</keyword>
<dbReference type="NCBIfam" id="TIGR04057">
    <property type="entry name" value="SusC_RagA_signa"/>
    <property type="match status" value="1"/>
</dbReference>
<name>A0ABP8IW37_9BACT</name>
<evidence type="ECO:0000313" key="14">
    <source>
        <dbReference type="EMBL" id="GAA4375433.1"/>
    </source>
</evidence>
<evidence type="ECO:0000256" key="11">
    <source>
        <dbReference type="RuleBase" id="RU003357"/>
    </source>
</evidence>
<evidence type="ECO:0000259" key="13">
    <source>
        <dbReference type="Pfam" id="PF07715"/>
    </source>
</evidence>
<keyword evidence="4 10" id="KW-0812">Transmembrane</keyword>
<keyword evidence="8 14" id="KW-0675">Receptor</keyword>
<dbReference type="PANTHER" id="PTHR30069">
    <property type="entry name" value="TONB-DEPENDENT OUTER MEMBRANE RECEPTOR"/>
    <property type="match status" value="1"/>
</dbReference>
<accession>A0ABP8IW37</accession>
<dbReference type="InterPro" id="IPR023997">
    <property type="entry name" value="TonB-dep_OMP_SusC/RagA_CS"/>
</dbReference>
<proteinExistence type="inferred from homology"/>
<evidence type="ECO:0000256" key="9">
    <source>
        <dbReference type="ARBA" id="ARBA00023237"/>
    </source>
</evidence>
<evidence type="ECO:0000256" key="4">
    <source>
        <dbReference type="ARBA" id="ARBA00022692"/>
    </source>
</evidence>
<evidence type="ECO:0000256" key="8">
    <source>
        <dbReference type="ARBA" id="ARBA00023170"/>
    </source>
</evidence>
<comment type="similarity">
    <text evidence="10 11">Belongs to the TonB-dependent receptor family.</text>
</comment>
<reference evidence="15" key="1">
    <citation type="journal article" date="2019" name="Int. J. Syst. Evol. Microbiol.">
        <title>The Global Catalogue of Microorganisms (GCM) 10K type strain sequencing project: providing services to taxonomists for standard genome sequencing and annotation.</title>
        <authorList>
            <consortium name="The Broad Institute Genomics Platform"/>
            <consortium name="The Broad Institute Genome Sequencing Center for Infectious Disease"/>
            <person name="Wu L."/>
            <person name="Ma J."/>
        </authorList>
    </citation>
    <scope>NUCLEOTIDE SEQUENCE [LARGE SCALE GENOMIC DNA]</scope>
    <source>
        <strain evidence="15">JCM 17924</strain>
    </source>
</reference>
<evidence type="ECO:0000256" key="3">
    <source>
        <dbReference type="ARBA" id="ARBA00022452"/>
    </source>
</evidence>
<dbReference type="SUPFAM" id="SSF49464">
    <property type="entry name" value="Carboxypeptidase regulatory domain-like"/>
    <property type="match status" value="1"/>
</dbReference>
<dbReference type="Gene3D" id="2.60.40.1120">
    <property type="entry name" value="Carboxypeptidase-like, regulatory domain"/>
    <property type="match status" value="1"/>
</dbReference>
<dbReference type="InterPro" id="IPR023996">
    <property type="entry name" value="TonB-dep_OMP_SusC/RagA"/>
</dbReference>
<dbReference type="InterPro" id="IPR037066">
    <property type="entry name" value="Plug_dom_sf"/>
</dbReference>
<dbReference type="Gene3D" id="2.40.170.20">
    <property type="entry name" value="TonB-dependent receptor, beta-barrel domain"/>
    <property type="match status" value="1"/>
</dbReference>
<sequence>MVHEAAAQSRTISGRVLDASNGQGLPGVTVIVKGTTIGASTDANGAYTLSVPTSATTLSFTSVGFRAVEKPIGDASSIDVSLQTDTRQIEEVVVTGLATSIKRSNLANAITTISAKELVGSTRPVTVDAALSGKVVGANISQTSGAPGGGMSVQLRGISTLNGSAQPLYVIDGVYAVNADFGNGAGSAAFSGAAAGTGRTTQDNGINRLADLNPNDIESIEVLKGPSAAAIYGTRANNGVIVIRTKRGQAGKTRISFNQDLGFAKAWRLLGKEDWTDAKLEQFYAGNRLAQEKAALASAQASGRIYDYEKEVFGNTAFLRNTGLSVSGGNDRTRFYLAGATSKEDGIVKRTGFERHSLRLNVDHKIGQRVDIGLGGNYLNSVNRRGFAGNDNNGISLGYNLAYTPSYAQLFPNEKGEFPDSPYTGDNPLAVVERSINEESTNRFVQTGSLTVRIIDKEATSLRFAVQGGVDYSASEALLALPGDMQSQRARPLPGVARLAKNNFFNTNLQGFLIYDWKLGDALNLTSQVGTVRLSQRQDLTYAQGQNLSPGPPYTPNRGTVTTQETFLTQEADVGFVAQQEANFRDQVVATAGIRFDKSNRNGDPDKYYAFPKASLAVNVAKFDFWSVEPVNLVKLRVAYGATGGPAFFNALYSPLNPISTGGRPGLLPSTLLGNPEVKPESATELEAGLDMGFFDNRIGFEATVYNKKVFDLINTYGLAPGTGLTSIRAYNVGDLQNRGLELALNANPVRTGILNWTSSTQFWFNRTEVTKLNETPLVVPPFNTGLGFGATFGRNVFVVGESPSRWYGTPNDPNSPNFSGLTRYEEAQPTFQMSFLNSLTIAKNLELSFLFHWKKDGYTSNLSRLLKDEGGTTEDWSGDSGQRNDDGTVVPNGIYRAGLTAREFIQNSGYVRLREASLYYSLPASFRTSLFKDYVSNIRVGVSGNNLLTWTDYVGYDPEVSNFGAVSNLAQVDVASYPNTRRIFFHFGIDF</sequence>
<dbReference type="PANTHER" id="PTHR30069:SF29">
    <property type="entry name" value="HEMOGLOBIN AND HEMOGLOBIN-HAPTOGLOBIN-BINDING PROTEIN 1-RELATED"/>
    <property type="match status" value="1"/>
</dbReference>
<dbReference type="InterPro" id="IPR039426">
    <property type="entry name" value="TonB-dep_rcpt-like"/>
</dbReference>
<evidence type="ECO:0000259" key="12">
    <source>
        <dbReference type="Pfam" id="PF00593"/>
    </source>
</evidence>
<feature type="domain" description="TonB-dependent receptor-like beta-barrel" evidence="12">
    <location>
        <begin position="390"/>
        <end position="860"/>
    </location>
</feature>
<gene>
    <name evidence="14" type="ORF">GCM10023186_08120</name>
</gene>
<dbReference type="Pfam" id="PF07715">
    <property type="entry name" value="Plug"/>
    <property type="match status" value="1"/>
</dbReference>
<protein>
    <submittedName>
        <fullName evidence="14">TonB-dependent receptor</fullName>
    </submittedName>
</protein>
<dbReference type="Pfam" id="PF00593">
    <property type="entry name" value="TonB_dep_Rec_b-barrel"/>
    <property type="match status" value="1"/>
</dbReference>
<evidence type="ECO:0000256" key="7">
    <source>
        <dbReference type="ARBA" id="ARBA00023136"/>
    </source>
</evidence>
<keyword evidence="2 10" id="KW-0813">Transport</keyword>
<dbReference type="EMBL" id="BAABHA010000002">
    <property type="protein sequence ID" value="GAA4375433.1"/>
    <property type="molecule type" value="Genomic_DNA"/>
</dbReference>
<keyword evidence="3 10" id="KW-1134">Transmembrane beta strand</keyword>
<dbReference type="SUPFAM" id="SSF56935">
    <property type="entry name" value="Porins"/>
    <property type="match status" value="1"/>
</dbReference>
<dbReference type="InterPro" id="IPR000531">
    <property type="entry name" value="Beta-barrel_TonB"/>
</dbReference>
<evidence type="ECO:0000313" key="15">
    <source>
        <dbReference type="Proteomes" id="UP001500454"/>
    </source>
</evidence>
<feature type="domain" description="TonB-dependent receptor plug" evidence="13">
    <location>
        <begin position="104"/>
        <end position="240"/>
    </location>
</feature>
<dbReference type="PROSITE" id="PS52016">
    <property type="entry name" value="TONB_DEPENDENT_REC_3"/>
    <property type="match status" value="1"/>
</dbReference>
<evidence type="ECO:0000256" key="5">
    <source>
        <dbReference type="ARBA" id="ARBA00022729"/>
    </source>
</evidence>
<keyword evidence="5" id="KW-0732">Signal</keyword>
<evidence type="ECO:0000256" key="1">
    <source>
        <dbReference type="ARBA" id="ARBA00004571"/>
    </source>
</evidence>
<keyword evidence="7 10" id="KW-0472">Membrane</keyword>
<dbReference type="InterPro" id="IPR008969">
    <property type="entry name" value="CarboxyPept-like_regulatory"/>
</dbReference>
<dbReference type="InterPro" id="IPR036942">
    <property type="entry name" value="Beta-barrel_TonB_sf"/>
</dbReference>
<evidence type="ECO:0000256" key="6">
    <source>
        <dbReference type="ARBA" id="ARBA00023077"/>
    </source>
</evidence>
<dbReference type="Pfam" id="PF13715">
    <property type="entry name" value="CarbopepD_reg_2"/>
    <property type="match status" value="1"/>
</dbReference>